<reference evidence="2" key="1">
    <citation type="submission" date="2022-01" db="EMBL/GenBank/DDBJ databases">
        <title>Genome Sequence Resource for Two Populations of Ditylenchus destructor, the Migratory Endoparasitic Phytonematode.</title>
        <authorList>
            <person name="Zhang H."/>
            <person name="Lin R."/>
            <person name="Xie B."/>
        </authorList>
    </citation>
    <scope>NUCLEOTIDE SEQUENCE</scope>
    <source>
        <strain evidence="2">BazhouSP</strain>
    </source>
</reference>
<evidence type="ECO:0000256" key="1">
    <source>
        <dbReference type="SAM" id="MobiDB-lite"/>
    </source>
</evidence>
<evidence type="ECO:0000313" key="3">
    <source>
        <dbReference type="Proteomes" id="UP001201812"/>
    </source>
</evidence>
<gene>
    <name evidence="2" type="ORF">DdX_14794</name>
</gene>
<proteinExistence type="predicted"/>
<organism evidence="2 3">
    <name type="scientific">Ditylenchus destructor</name>
    <dbReference type="NCBI Taxonomy" id="166010"/>
    <lineage>
        <taxon>Eukaryota</taxon>
        <taxon>Metazoa</taxon>
        <taxon>Ecdysozoa</taxon>
        <taxon>Nematoda</taxon>
        <taxon>Chromadorea</taxon>
        <taxon>Rhabditida</taxon>
        <taxon>Tylenchina</taxon>
        <taxon>Tylenchomorpha</taxon>
        <taxon>Sphaerularioidea</taxon>
        <taxon>Anguinidae</taxon>
        <taxon>Anguininae</taxon>
        <taxon>Ditylenchus</taxon>
    </lineage>
</organism>
<evidence type="ECO:0000313" key="2">
    <source>
        <dbReference type="EMBL" id="KAI1703655.1"/>
    </source>
</evidence>
<feature type="region of interest" description="Disordered" evidence="1">
    <location>
        <begin position="147"/>
        <end position="185"/>
    </location>
</feature>
<dbReference type="Proteomes" id="UP001201812">
    <property type="component" value="Unassembled WGS sequence"/>
</dbReference>
<dbReference type="AlphaFoldDB" id="A0AAD4MSP4"/>
<protein>
    <submittedName>
        <fullName evidence="2">Uncharacterized protein</fullName>
    </submittedName>
</protein>
<comment type="caution">
    <text evidence="2">The sequence shown here is derived from an EMBL/GenBank/DDBJ whole genome shotgun (WGS) entry which is preliminary data.</text>
</comment>
<accession>A0AAD4MSP4</accession>
<dbReference type="EMBL" id="JAKKPZ010000079">
    <property type="protein sequence ID" value="KAI1703655.1"/>
    <property type="molecule type" value="Genomic_DNA"/>
</dbReference>
<name>A0AAD4MSP4_9BILA</name>
<keyword evidence="3" id="KW-1185">Reference proteome</keyword>
<sequence>MTVGKSAKVETLEPQNSATFDLLAPILVSFDSARQELQNELSHGPDTAAQGHVALLRDTRDTRMSRFHDHPAASPHGGAHGYPGFSGFPEAINPGNRRCSRRNRYQSTQLVETKRFMYHTPGTELRRVICDLAKSRIFRISGTISSGNRKRTRRNRYQSTWHAERKRLVYHTPDPSPDGDTCPFT</sequence>